<evidence type="ECO:0000313" key="3">
    <source>
        <dbReference type="Proteomes" id="UP000756530"/>
    </source>
</evidence>
<keyword evidence="1" id="KW-0472">Membrane</keyword>
<sequence>MTSLSIFSPRRLAQLIASDWTNTRRDPTLLFVALFAAMPALLIWYFRAGIDRLGADMFGLAALSDWIVPIVLTLPPLMLGWVIGFLFLEERDDGPLAAISVTSVGRQGMLAYRVSLAWTLSAIMTYLGAVLLLPASGFAVHLALAVIVGLEAIIVTTLLPAFAKNKVEGLALTKLFNIGSIVPLAALIASPVKYLAGIVPTFWIGEALYADSALMPQAVALGIGLLVHVLAVGLSFRVMRRK</sequence>
<reference evidence="2 3" key="1">
    <citation type="submission" date="2021-05" db="EMBL/GenBank/DDBJ databases">
        <title>Culturable bacteria isolated from Daya Bay.</title>
        <authorList>
            <person name="Zheng W."/>
            <person name="Yu S."/>
            <person name="Huang Y."/>
        </authorList>
    </citation>
    <scope>NUCLEOTIDE SEQUENCE [LARGE SCALE GENOMIC DNA]</scope>
    <source>
        <strain evidence="2 3">DP4N28-5</strain>
    </source>
</reference>
<proteinExistence type="predicted"/>
<keyword evidence="3" id="KW-1185">Reference proteome</keyword>
<dbReference type="EMBL" id="JAHUZE010000004">
    <property type="protein sequence ID" value="MBV7380443.1"/>
    <property type="molecule type" value="Genomic_DNA"/>
</dbReference>
<accession>A0ABS6T5A3</accession>
<feature type="transmembrane region" description="Helical" evidence="1">
    <location>
        <begin position="66"/>
        <end position="88"/>
    </location>
</feature>
<feature type="transmembrane region" description="Helical" evidence="1">
    <location>
        <begin position="138"/>
        <end position="163"/>
    </location>
</feature>
<keyword evidence="1" id="KW-1133">Transmembrane helix</keyword>
<evidence type="ECO:0008006" key="4">
    <source>
        <dbReference type="Google" id="ProtNLM"/>
    </source>
</evidence>
<dbReference type="Proteomes" id="UP000756530">
    <property type="component" value="Unassembled WGS sequence"/>
</dbReference>
<organism evidence="2 3">
    <name type="scientific">Maritimibacter dapengensis</name>
    <dbReference type="NCBI Taxonomy" id="2836868"/>
    <lineage>
        <taxon>Bacteria</taxon>
        <taxon>Pseudomonadati</taxon>
        <taxon>Pseudomonadota</taxon>
        <taxon>Alphaproteobacteria</taxon>
        <taxon>Rhodobacterales</taxon>
        <taxon>Roseobacteraceae</taxon>
        <taxon>Maritimibacter</taxon>
    </lineage>
</organism>
<evidence type="ECO:0000313" key="2">
    <source>
        <dbReference type="EMBL" id="MBV7380443.1"/>
    </source>
</evidence>
<evidence type="ECO:0000256" key="1">
    <source>
        <dbReference type="SAM" id="Phobius"/>
    </source>
</evidence>
<feature type="transmembrane region" description="Helical" evidence="1">
    <location>
        <begin position="175"/>
        <end position="194"/>
    </location>
</feature>
<feature type="transmembrane region" description="Helical" evidence="1">
    <location>
        <begin position="214"/>
        <end position="236"/>
    </location>
</feature>
<gene>
    <name evidence="2" type="ORF">KJP28_16075</name>
</gene>
<name>A0ABS6T5A3_9RHOB</name>
<comment type="caution">
    <text evidence="2">The sequence shown here is derived from an EMBL/GenBank/DDBJ whole genome shotgun (WGS) entry which is preliminary data.</text>
</comment>
<dbReference type="RefSeq" id="WP_218393650.1">
    <property type="nucleotide sequence ID" value="NZ_JAHUZE010000004.1"/>
</dbReference>
<protein>
    <recommendedName>
        <fullName evidence="4">Fluoroquinolone transport system permease protein</fullName>
    </recommendedName>
</protein>
<feature type="transmembrane region" description="Helical" evidence="1">
    <location>
        <begin position="28"/>
        <end position="46"/>
    </location>
</feature>
<feature type="transmembrane region" description="Helical" evidence="1">
    <location>
        <begin position="109"/>
        <end position="132"/>
    </location>
</feature>
<keyword evidence="1" id="KW-0812">Transmembrane</keyword>